<evidence type="ECO:0008006" key="3">
    <source>
        <dbReference type="Google" id="ProtNLM"/>
    </source>
</evidence>
<keyword evidence="2" id="KW-1185">Reference proteome</keyword>
<evidence type="ECO:0000313" key="2">
    <source>
        <dbReference type="Proteomes" id="UP001143307"/>
    </source>
</evidence>
<reference evidence="1" key="1">
    <citation type="submission" date="2019-02" db="EMBL/GenBank/DDBJ databases">
        <authorList>
            <person name="Li S.-H."/>
        </authorList>
    </citation>
    <scope>NUCLEOTIDE SEQUENCE</scope>
    <source>
        <strain evidence="1">IMCC8485</strain>
    </source>
</reference>
<gene>
    <name evidence="1" type="ORF">EYC87_01030</name>
</gene>
<proteinExistence type="predicted"/>
<protein>
    <recommendedName>
        <fullName evidence="3">Sulfotransferase family protein</fullName>
    </recommendedName>
</protein>
<dbReference type="SUPFAM" id="SSF52540">
    <property type="entry name" value="P-loop containing nucleoside triphosphate hydrolases"/>
    <property type="match status" value="1"/>
</dbReference>
<evidence type="ECO:0000313" key="1">
    <source>
        <dbReference type="EMBL" id="MCX2972168.1"/>
    </source>
</evidence>
<comment type="caution">
    <text evidence="1">The sequence shown here is derived from an EMBL/GenBank/DDBJ whole genome shotgun (WGS) entry which is preliminary data.</text>
</comment>
<dbReference type="Proteomes" id="UP001143307">
    <property type="component" value="Unassembled WGS sequence"/>
</dbReference>
<sequence length="358" mass="41313">MKKLVLHIGMAKTGTSSIQETLGLDSVQLAEQGVYYPPWKPYNHSFMFTALFLRDPQKSFYYRQLSPISDESWAQEVTRLKALWHDFFESFTQGTCIVSAENLGRLSADEISSLKDFVAPWFDELIVVAYVRDPLQALRSKWEQDVKELREPLTGQELLTKTKHQMNYRFFERWIEAFGRDNFRLRRFEPSRFVGGNLLTDFLHTASITLQNDLVISERESNQSLGEEGTALLLAMNARYPWYSDAGYNQDRGMVRRQHLFYKAMRESGAGPLRVNVLFDEVEAQNFNLKIDYLNSLLPTRDRFDEVAASTELTKLPDSSSIPAEYVVELVNGLSHLVDDMADRTDHLQNMKAKLPEN</sequence>
<accession>A0ABT3SQB3</accession>
<organism evidence="1 2">
    <name type="scientific">Candidatus Seongchinamella marina</name>
    <dbReference type="NCBI Taxonomy" id="2518990"/>
    <lineage>
        <taxon>Bacteria</taxon>
        <taxon>Pseudomonadati</taxon>
        <taxon>Pseudomonadota</taxon>
        <taxon>Gammaproteobacteria</taxon>
        <taxon>Cellvibrionales</taxon>
        <taxon>Halieaceae</taxon>
        <taxon>Seongchinamella</taxon>
    </lineage>
</organism>
<name>A0ABT3SQB3_9GAMM</name>
<dbReference type="InterPro" id="IPR027417">
    <property type="entry name" value="P-loop_NTPase"/>
</dbReference>
<dbReference type="Gene3D" id="3.40.50.300">
    <property type="entry name" value="P-loop containing nucleotide triphosphate hydrolases"/>
    <property type="match status" value="1"/>
</dbReference>
<dbReference type="RefSeq" id="WP_279251224.1">
    <property type="nucleotide sequence ID" value="NZ_SHNP01000001.1"/>
</dbReference>
<dbReference type="EMBL" id="SHNP01000001">
    <property type="protein sequence ID" value="MCX2972168.1"/>
    <property type="molecule type" value="Genomic_DNA"/>
</dbReference>